<protein>
    <submittedName>
        <fullName evidence="2">Uncharacterized protein</fullName>
    </submittedName>
</protein>
<accession>A0AC34FP35</accession>
<name>A0AC34FP35_9BILA</name>
<organism evidence="1 2">
    <name type="scientific">Panagrolaimus sp. ES5</name>
    <dbReference type="NCBI Taxonomy" id="591445"/>
    <lineage>
        <taxon>Eukaryota</taxon>
        <taxon>Metazoa</taxon>
        <taxon>Ecdysozoa</taxon>
        <taxon>Nematoda</taxon>
        <taxon>Chromadorea</taxon>
        <taxon>Rhabditida</taxon>
        <taxon>Tylenchina</taxon>
        <taxon>Panagrolaimomorpha</taxon>
        <taxon>Panagrolaimoidea</taxon>
        <taxon>Panagrolaimidae</taxon>
        <taxon>Panagrolaimus</taxon>
    </lineage>
</organism>
<sequence>MAEKEAAFEEMKESSLVEYELSSKRILFFQAINLFALIVDFYFAHEYKNLDPLVFHVILYFMFLAFQCLKYFKKHYDNPTNIHYPEMLFDDELEKLCYRYERAEDKITCYKYKGKEIPAKYQDIYDNLKPIIARQHELRAISWYTMWMGTPKLSTPENEAVDFDGNESDATSEKIPKDDADKLIAESDSEDESDSEFSLTSDDDSDHDLEYLSSESESEFSDSDSDESEIIKYKKKIAVTKKKNEKLGALKDEHKADNAKLEDETKVIPTESKNESEQFSSKVGVSKKATADVENLTSVKNADIKNDPEILRLQLAEMKAENEKLKNSLEKLFATQNVV</sequence>
<reference evidence="2" key="1">
    <citation type="submission" date="2022-11" db="UniProtKB">
        <authorList>
            <consortium name="WormBaseParasite"/>
        </authorList>
    </citation>
    <scope>IDENTIFICATION</scope>
</reference>
<evidence type="ECO:0000313" key="2">
    <source>
        <dbReference type="WBParaSite" id="ES5_v2.g19141.t1"/>
    </source>
</evidence>
<dbReference type="Proteomes" id="UP000887579">
    <property type="component" value="Unplaced"/>
</dbReference>
<evidence type="ECO:0000313" key="1">
    <source>
        <dbReference type="Proteomes" id="UP000887579"/>
    </source>
</evidence>
<dbReference type="WBParaSite" id="ES5_v2.g19141.t1">
    <property type="protein sequence ID" value="ES5_v2.g19141.t1"/>
    <property type="gene ID" value="ES5_v2.g19141"/>
</dbReference>
<proteinExistence type="predicted"/>